<evidence type="ECO:0000313" key="3">
    <source>
        <dbReference type="Proteomes" id="UP000677054"/>
    </source>
</evidence>
<organism evidence="2">
    <name type="scientific">Darwinula stevensoni</name>
    <dbReference type="NCBI Taxonomy" id="69355"/>
    <lineage>
        <taxon>Eukaryota</taxon>
        <taxon>Metazoa</taxon>
        <taxon>Ecdysozoa</taxon>
        <taxon>Arthropoda</taxon>
        <taxon>Crustacea</taxon>
        <taxon>Oligostraca</taxon>
        <taxon>Ostracoda</taxon>
        <taxon>Podocopa</taxon>
        <taxon>Podocopida</taxon>
        <taxon>Darwinulocopina</taxon>
        <taxon>Darwinuloidea</taxon>
        <taxon>Darwinulidae</taxon>
        <taxon>Darwinula</taxon>
    </lineage>
</organism>
<protein>
    <submittedName>
        <fullName evidence="2">Uncharacterized protein</fullName>
    </submittedName>
</protein>
<evidence type="ECO:0000256" key="1">
    <source>
        <dbReference type="SAM" id="MobiDB-lite"/>
    </source>
</evidence>
<keyword evidence="3" id="KW-1185">Reference proteome</keyword>
<feature type="region of interest" description="Disordered" evidence="1">
    <location>
        <begin position="1"/>
        <end position="35"/>
    </location>
</feature>
<dbReference type="EMBL" id="LR900394">
    <property type="protein sequence ID" value="CAD7245524.1"/>
    <property type="molecule type" value="Genomic_DNA"/>
</dbReference>
<dbReference type="AlphaFoldDB" id="A0A7R8XE27"/>
<sequence length="98" mass="11731">MHMVQRKENSNKYQLLGMETEVEKARKKHPPRKEAEALEVMVEETWRNQEEKWHLDIILARHGRCKNKKFTLELPLLVYQDVDCYALNETEKDPVEPV</sequence>
<gene>
    <name evidence="2" type="ORF">DSTB1V02_LOCUS5397</name>
</gene>
<accession>A0A7R8XE27</accession>
<proteinExistence type="predicted"/>
<evidence type="ECO:0000313" key="2">
    <source>
        <dbReference type="EMBL" id="CAD7245524.1"/>
    </source>
</evidence>
<dbReference type="EMBL" id="CAJPEV010000877">
    <property type="protein sequence ID" value="CAG0889240.1"/>
    <property type="molecule type" value="Genomic_DNA"/>
</dbReference>
<feature type="compositionally biased region" description="Basic and acidic residues" evidence="1">
    <location>
        <begin position="1"/>
        <end position="10"/>
    </location>
</feature>
<reference evidence="2" key="1">
    <citation type="submission" date="2020-11" db="EMBL/GenBank/DDBJ databases">
        <authorList>
            <person name="Tran Van P."/>
        </authorList>
    </citation>
    <scope>NUCLEOTIDE SEQUENCE</scope>
</reference>
<dbReference type="Proteomes" id="UP000677054">
    <property type="component" value="Unassembled WGS sequence"/>
</dbReference>
<name>A0A7R8XE27_9CRUS</name>